<dbReference type="InterPro" id="IPR004595">
    <property type="entry name" value="TFIIH_C1-like_dom"/>
</dbReference>
<comment type="function">
    <text evidence="1">Component of the general transcription and DNA repair factor IIH (TFIIH) core complex, which is involved in general and transcription-coupled nucleotide excision repair (NER) of damaged DNA and, when complexed to TFIIK, in RNA transcription by RNA polymerase II. In NER, TFIIH acts by opening DNA around the lesion to allow the excision of the damaged oligonucleotide and its replacement by a new DNA fragment. In transcription, TFIIH has an essential role in transcription initiation. When the pre-initiation complex (PIC) has been established, TFIIH is required for promoter opening and promoter escape. Phosphorylation of the C-terminal tail (CTD) of the largest subunit of RNA polymerase II by the kinase module TFIIK controls the initiation of transcription.</text>
</comment>
<evidence type="ECO:0000256" key="5">
    <source>
        <dbReference type="ARBA" id="ARBA00022763"/>
    </source>
</evidence>
<keyword evidence="9" id="KW-0804">Transcription</keyword>
<keyword evidence="4" id="KW-0479">Metal-binding</keyword>
<evidence type="ECO:0000256" key="7">
    <source>
        <dbReference type="ARBA" id="ARBA00022833"/>
    </source>
</evidence>
<comment type="similarity">
    <text evidence="3">Belongs to the GTF2H2 family.</text>
</comment>
<gene>
    <name evidence="15" type="ORF">L211DRAFT_839190</name>
</gene>
<dbReference type="SMART" id="SM00327">
    <property type="entry name" value="VWA"/>
    <property type="match status" value="1"/>
</dbReference>
<dbReference type="InterPro" id="IPR036465">
    <property type="entry name" value="vWFA_dom_sf"/>
</dbReference>
<dbReference type="SUPFAM" id="SSF53300">
    <property type="entry name" value="vWA-like"/>
    <property type="match status" value="1"/>
</dbReference>
<reference evidence="15 16" key="1">
    <citation type="journal article" date="2018" name="Nat. Ecol. Evol.">
        <title>Pezizomycetes genomes reveal the molecular basis of ectomycorrhizal truffle lifestyle.</title>
        <authorList>
            <person name="Murat C."/>
            <person name="Payen T."/>
            <person name="Noel B."/>
            <person name="Kuo A."/>
            <person name="Morin E."/>
            <person name="Chen J."/>
            <person name="Kohler A."/>
            <person name="Krizsan K."/>
            <person name="Balestrini R."/>
            <person name="Da Silva C."/>
            <person name="Montanini B."/>
            <person name="Hainaut M."/>
            <person name="Levati E."/>
            <person name="Barry K.W."/>
            <person name="Belfiori B."/>
            <person name="Cichocki N."/>
            <person name="Clum A."/>
            <person name="Dockter R.B."/>
            <person name="Fauchery L."/>
            <person name="Guy J."/>
            <person name="Iotti M."/>
            <person name="Le Tacon F."/>
            <person name="Lindquist E.A."/>
            <person name="Lipzen A."/>
            <person name="Malagnac F."/>
            <person name="Mello A."/>
            <person name="Molinier V."/>
            <person name="Miyauchi S."/>
            <person name="Poulain J."/>
            <person name="Riccioni C."/>
            <person name="Rubini A."/>
            <person name="Sitrit Y."/>
            <person name="Splivallo R."/>
            <person name="Traeger S."/>
            <person name="Wang M."/>
            <person name="Zifcakova L."/>
            <person name="Wipf D."/>
            <person name="Zambonelli A."/>
            <person name="Paolocci F."/>
            <person name="Nowrousian M."/>
            <person name="Ottonello S."/>
            <person name="Baldrian P."/>
            <person name="Spatafora J.W."/>
            <person name="Henrissat B."/>
            <person name="Nagy L.G."/>
            <person name="Aury J.M."/>
            <person name="Wincker P."/>
            <person name="Grigoriev I.V."/>
            <person name="Bonfante P."/>
            <person name="Martin F.M."/>
        </authorList>
    </citation>
    <scope>NUCLEOTIDE SEQUENCE [LARGE SCALE GENOMIC DNA]</scope>
    <source>
        <strain evidence="15 16">ATCC MYA-4762</strain>
    </source>
</reference>
<dbReference type="EMBL" id="ML121549">
    <property type="protein sequence ID" value="RPB22809.1"/>
    <property type="molecule type" value="Genomic_DNA"/>
</dbReference>
<protein>
    <submittedName>
        <fullName evidence="15">TFIIH basal transcription factor complex, subunit SSL1</fullName>
    </submittedName>
</protein>
<evidence type="ECO:0000256" key="11">
    <source>
        <dbReference type="ARBA" id="ARBA00023242"/>
    </source>
</evidence>
<dbReference type="AlphaFoldDB" id="A0A3N4LMS2"/>
<dbReference type="PANTHER" id="PTHR12695:SF2">
    <property type="entry name" value="GENERAL TRANSCRIPTION FACTOR IIH SUBUNIT 2-RELATED"/>
    <property type="match status" value="1"/>
</dbReference>
<keyword evidence="5" id="KW-0227">DNA damage</keyword>
<feature type="region of interest" description="Disordered" evidence="13">
    <location>
        <begin position="1"/>
        <end position="47"/>
    </location>
</feature>
<dbReference type="FunFam" id="3.30.40.10:FF:000477">
    <property type="entry name" value="General transcription and DNA repair factor IIH"/>
    <property type="match status" value="1"/>
</dbReference>
<keyword evidence="8" id="KW-0805">Transcription regulation</keyword>
<dbReference type="SUPFAM" id="SSF57889">
    <property type="entry name" value="Cysteine-rich domain"/>
    <property type="match status" value="1"/>
</dbReference>
<evidence type="ECO:0000313" key="16">
    <source>
        <dbReference type="Proteomes" id="UP000267821"/>
    </source>
</evidence>
<evidence type="ECO:0000259" key="14">
    <source>
        <dbReference type="PROSITE" id="PS50234"/>
    </source>
</evidence>
<evidence type="ECO:0000256" key="4">
    <source>
        <dbReference type="ARBA" id="ARBA00022723"/>
    </source>
</evidence>
<feature type="compositionally biased region" description="Low complexity" evidence="13">
    <location>
        <begin position="387"/>
        <end position="406"/>
    </location>
</feature>
<dbReference type="InterPro" id="IPR013083">
    <property type="entry name" value="Znf_RING/FYVE/PHD"/>
</dbReference>
<feature type="region of interest" description="Disordered" evidence="13">
    <location>
        <begin position="386"/>
        <end position="406"/>
    </location>
</feature>
<name>A0A3N4LMS2_9PEZI</name>
<dbReference type="GO" id="GO:0006357">
    <property type="term" value="P:regulation of transcription by RNA polymerase II"/>
    <property type="evidence" value="ECO:0007669"/>
    <property type="project" value="TreeGrafter"/>
</dbReference>
<dbReference type="InterPro" id="IPR012170">
    <property type="entry name" value="TFIIH_SSL1/p44"/>
</dbReference>
<evidence type="ECO:0000313" key="15">
    <source>
        <dbReference type="EMBL" id="RPB22809.1"/>
    </source>
</evidence>
<dbReference type="Gene3D" id="3.30.40.10">
    <property type="entry name" value="Zinc/RING finger domain, C3HC4 (zinc finger)"/>
    <property type="match status" value="1"/>
</dbReference>
<dbReference type="FunCoup" id="A0A3N4LMS2">
    <property type="interactions" value="1004"/>
</dbReference>
<evidence type="ECO:0000256" key="9">
    <source>
        <dbReference type="ARBA" id="ARBA00023163"/>
    </source>
</evidence>
<evidence type="ECO:0000256" key="2">
    <source>
        <dbReference type="ARBA" id="ARBA00004123"/>
    </source>
</evidence>
<comment type="subcellular location">
    <subcellularLocation>
        <location evidence="2">Nucleus</location>
    </subcellularLocation>
</comment>
<dbReference type="Gene3D" id="3.40.50.410">
    <property type="entry name" value="von Willebrand factor, type A domain"/>
    <property type="match status" value="1"/>
</dbReference>
<feature type="domain" description="VWFA" evidence="14">
    <location>
        <begin position="93"/>
        <end position="277"/>
    </location>
</feature>
<proteinExistence type="inferred from homology"/>
<dbReference type="PROSITE" id="PS50234">
    <property type="entry name" value="VWFA"/>
    <property type="match status" value="1"/>
</dbReference>
<sequence>MPYSDDEYEAEADSGDEVPQKKGTRRSGVSTRSQTKPAPPSKEKWEEIHRSWDQVVEGADGSIASSVITLLESTKRKRVLRDATPLQRGIIRHMILVLDLSTAMMEKDFRPTRYLVTLRYAVEFIREFFEQNPISQLGIVGMKDGVAERVSEMSGNPVDHISAVQKLRQVEPKGSPSLQNALDMSRAALFHTPSHGTREVLLIFAGLSSSDPGDIHETIYSLIEDKISCRVVGLAAQVAICTELCRKTNPGDTTAYGVAMHEFHFRELLMEATIPPVTRKAKSSVPSLLMMGFPSREVEKQASFCACHGKPTKGGYRCSRCTSKVCALPSDCPTCGLTLILSTHLARSYHHLFPLENWAEVPWKRAAKSTHCFGCQSPFPPVPDGNATKSSTATATASGTSSSNSVSSRYACGKCRRHFCVDCDVFAHEVLHNCPGCLSMGAGVGEGGGGSGVGKVIGKGMGKVKGKVSNRNGDGVGDKGDVMVI</sequence>
<dbReference type="NCBIfam" id="TIGR00622">
    <property type="entry name" value="ssl1"/>
    <property type="match status" value="1"/>
</dbReference>
<keyword evidence="10" id="KW-0234">DNA repair</keyword>
<dbReference type="FunFam" id="3.40.50.410:FF:000015">
    <property type="entry name" value="General transcription factor IIH subunit 2"/>
    <property type="match status" value="1"/>
</dbReference>
<evidence type="ECO:0000256" key="12">
    <source>
        <dbReference type="PIRSR" id="PIRSR015919-1"/>
    </source>
</evidence>
<dbReference type="InterPro" id="IPR013087">
    <property type="entry name" value="Znf_C2H2_type"/>
</dbReference>
<feature type="zinc finger region" description="C4-type" evidence="12">
    <location>
        <begin position="318"/>
        <end position="335"/>
    </location>
</feature>
<dbReference type="Pfam" id="PF07975">
    <property type="entry name" value="C1_4"/>
    <property type="match status" value="1"/>
</dbReference>
<dbReference type="PANTHER" id="PTHR12695">
    <property type="entry name" value="GENERAL TRANSCRIPTION FACTOR IIH SUBUNIT 2"/>
    <property type="match status" value="1"/>
</dbReference>
<dbReference type="Proteomes" id="UP000267821">
    <property type="component" value="Unassembled WGS sequence"/>
</dbReference>
<dbReference type="GO" id="GO:0000439">
    <property type="term" value="C:transcription factor TFIIH core complex"/>
    <property type="evidence" value="ECO:0007669"/>
    <property type="project" value="InterPro"/>
</dbReference>
<dbReference type="InParanoid" id="A0A3N4LMS2"/>
<evidence type="ECO:0000256" key="13">
    <source>
        <dbReference type="SAM" id="MobiDB-lite"/>
    </source>
</evidence>
<dbReference type="InterPro" id="IPR002035">
    <property type="entry name" value="VWF_A"/>
</dbReference>
<evidence type="ECO:0000256" key="8">
    <source>
        <dbReference type="ARBA" id="ARBA00023015"/>
    </source>
</evidence>
<dbReference type="Pfam" id="PF04056">
    <property type="entry name" value="Ssl1"/>
    <property type="match status" value="1"/>
</dbReference>
<evidence type="ECO:0000256" key="1">
    <source>
        <dbReference type="ARBA" id="ARBA00002817"/>
    </source>
</evidence>
<organism evidence="15 16">
    <name type="scientific">Terfezia boudieri ATCC MYA-4762</name>
    <dbReference type="NCBI Taxonomy" id="1051890"/>
    <lineage>
        <taxon>Eukaryota</taxon>
        <taxon>Fungi</taxon>
        <taxon>Dikarya</taxon>
        <taxon>Ascomycota</taxon>
        <taxon>Pezizomycotina</taxon>
        <taxon>Pezizomycetes</taxon>
        <taxon>Pezizales</taxon>
        <taxon>Pezizaceae</taxon>
        <taxon>Terfezia</taxon>
    </lineage>
</organism>
<feature type="non-terminal residue" evidence="15">
    <location>
        <position position="485"/>
    </location>
</feature>
<dbReference type="GO" id="GO:0005675">
    <property type="term" value="C:transcription factor TFIIH holo complex"/>
    <property type="evidence" value="ECO:0007669"/>
    <property type="project" value="TreeGrafter"/>
</dbReference>
<dbReference type="PIRSF" id="PIRSF015919">
    <property type="entry name" value="TFIIH_SSL1"/>
    <property type="match status" value="1"/>
</dbReference>
<dbReference type="STRING" id="1051890.A0A3N4LMS2"/>
<dbReference type="InterPro" id="IPR046349">
    <property type="entry name" value="C1-like_sf"/>
</dbReference>
<feature type="compositionally biased region" description="Polar residues" evidence="13">
    <location>
        <begin position="27"/>
        <end position="36"/>
    </location>
</feature>
<accession>A0A3N4LMS2</accession>
<keyword evidence="16" id="KW-1185">Reference proteome</keyword>
<dbReference type="SMART" id="SM01047">
    <property type="entry name" value="C1_4"/>
    <property type="match status" value="1"/>
</dbReference>
<evidence type="ECO:0000256" key="6">
    <source>
        <dbReference type="ARBA" id="ARBA00022771"/>
    </source>
</evidence>
<dbReference type="CDD" id="cd01453">
    <property type="entry name" value="vWA_transcription_factor_IIH_type"/>
    <property type="match status" value="1"/>
</dbReference>
<dbReference type="InterPro" id="IPR007198">
    <property type="entry name" value="Ssl1-like"/>
</dbReference>
<dbReference type="OrthoDB" id="284275at2759"/>
<keyword evidence="11" id="KW-0539">Nucleus</keyword>
<dbReference type="GO" id="GO:0008270">
    <property type="term" value="F:zinc ion binding"/>
    <property type="evidence" value="ECO:0007669"/>
    <property type="project" value="UniProtKB-KW"/>
</dbReference>
<keyword evidence="7" id="KW-0862">Zinc</keyword>
<dbReference type="GO" id="GO:0006367">
    <property type="term" value="P:transcription initiation at RNA polymerase II promoter"/>
    <property type="evidence" value="ECO:0007669"/>
    <property type="project" value="UniProtKB-ARBA"/>
</dbReference>
<evidence type="ECO:0000256" key="10">
    <source>
        <dbReference type="ARBA" id="ARBA00023204"/>
    </source>
</evidence>
<evidence type="ECO:0000256" key="3">
    <source>
        <dbReference type="ARBA" id="ARBA00006092"/>
    </source>
</evidence>
<dbReference type="PROSITE" id="PS00028">
    <property type="entry name" value="ZINC_FINGER_C2H2_1"/>
    <property type="match status" value="1"/>
</dbReference>
<feature type="compositionally biased region" description="Acidic residues" evidence="13">
    <location>
        <begin position="1"/>
        <end position="16"/>
    </location>
</feature>
<dbReference type="GO" id="GO:0006289">
    <property type="term" value="P:nucleotide-excision repair"/>
    <property type="evidence" value="ECO:0007669"/>
    <property type="project" value="InterPro"/>
</dbReference>
<keyword evidence="6" id="KW-0863">Zinc-finger</keyword>